<reference evidence="4" key="1">
    <citation type="submission" date="2018-03" db="EMBL/GenBank/DDBJ databases">
        <title>FDA dAtabase for Regulatory Grade micrObial Sequences (FDA-ARGOS): Supporting development and validation of Infectious Disease Dx tests.</title>
        <authorList>
            <person name="Kerrigan L."/>
            <person name="Tallon L."/>
            <person name="Sadzewicz L."/>
            <person name="Sengamalay N."/>
            <person name="Ott S."/>
            <person name="Godinez A."/>
            <person name="Nagaraj S."/>
            <person name="Vavikolanu K."/>
            <person name="Vyas G."/>
            <person name="Nadendla S."/>
            <person name="George J."/>
            <person name="Sichtig H."/>
        </authorList>
    </citation>
    <scope>NUCLEOTIDE SEQUENCE [LARGE SCALE GENOMIC DNA]</scope>
    <source>
        <strain evidence="4">FDAARGOS_295</strain>
    </source>
</reference>
<dbReference type="Proteomes" id="UP000239717">
    <property type="component" value="Chromosome"/>
</dbReference>
<feature type="region of interest" description="Disordered" evidence="1">
    <location>
        <begin position="335"/>
        <end position="357"/>
    </location>
</feature>
<dbReference type="EMBL" id="CP027403">
    <property type="protein sequence ID" value="AVL46823.1"/>
    <property type="molecule type" value="Genomic_DNA"/>
</dbReference>
<evidence type="ECO:0000256" key="2">
    <source>
        <dbReference type="SAM" id="Phobius"/>
    </source>
</evidence>
<evidence type="ECO:0000313" key="4">
    <source>
        <dbReference type="Proteomes" id="UP000239717"/>
    </source>
</evidence>
<name>A0AAD0MEV4_CAMJU</name>
<accession>A0AAD0MEV4</accession>
<protein>
    <submittedName>
        <fullName evidence="3">Uncharacterized protein</fullName>
    </submittedName>
</protein>
<evidence type="ECO:0000256" key="1">
    <source>
        <dbReference type="SAM" id="MobiDB-lite"/>
    </source>
</evidence>
<evidence type="ECO:0000313" key="3">
    <source>
        <dbReference type="EMBL" id="AVL46823.1"/>
    </source>
</evidence>
<organism evidence="3 4">
    <name type="scientific">Campylobacter jejuni subsp. doylei</name>
    <dbReference type="NCBI Taxonomy" id="32021"/>
    <lineage>
        <taxon>Bacteria</taxon>
        <taxon>Pseudomonadati</taxon>
        <taxon>Campylobacterota</taxon>
        <taxon>Epsilonproteobacteria</taxon>
        <taxon>Campylobacterales</taxon>
        <taxon>Campylobacteraceae</taxon>
        <taxon>Campylobacter</taxon>
    </lineage>
</organism>
<feature type="transmembrane region" description="Helical" evidence="2">
    <location>
        <begin position="577"/>
        <end position="598"/>
    </location>
</feature>
<proteinExistence type="predicted"/>
<gene>
    <name evidence="3" type="ORF">CEP74_02940</name>
</gene>
<keyword evidence="2" id="KW-0812">Transmembrane</keyword>
<sequence length="611" mass="67089">MMHRFVFILLLSLNAFAFYPVYYSPSDWLKRSFPNDFFPNPSFSGKYSTNGLGLLVSQRGALYFKHTDFRFDYVDDGYPFSDYFFTKFNFYVPADVLKSTHILSPVGITYTNIFADSAASLNGTSLGILMTFGKPVTLESIDNSCLVPVSAFYELANNYGNYMYFDGGDTYFNSPLIMNSGDEPCRNSFLGGYFDLSPNINVQTVYLSYYEKVSEPCPDNHIFRANSDNTITCEPCPSSTYADIFKNICVAKISSITNPFDYAKAQCSSIGSSLKYIEDSLNIVNGGDNFYCETICNNGTKINNYNCPERINFGDIINYEPNCIKGNCGNGEGSQNTSSNNYPYDKPYQPPSNSQKVEVSENEKGKICFSDDNCISIGGATVNDDKQICINGNCSNINSGSDNRDNTVCINGDCYHLGNNGSINHNQICINGNCSSINSSISNGNNGASGNGGSVGSGGSGASGNGGSNDNNNGLGGLCQNGECGNYDNSSLNSYFSTLDGLSANLGSFKENLEGTYNNFKESVENTKKIFDNGFLNFRNTGSLKSCPLVFDYELGNGGKQNFNLDLCEFLFPFSNLFYLIFYIFFSAIALLFSYKILKDVFHLILNSRSS</sequence>
<dbReference type="AlphaFoldDB" id="A0AAD0MEV4"/>
<keyword evidence="2" id="KW-0472">Membrane</keyword>
<keyword evidence="2" id="KW-1133">Transmembrane helix</keyword>